<dbReference type="AlphaFoldDB" id="A0A016TPK2"/>
<keyword evidence="3" id="KW-0378">Hydrolase</keyword>
<gene>
    <name evidence="9" type="primary">Acey_s0088.g2181</name>
    <name evidence="9" type="ORF">Y032_0088g2181</name>
</gene>
<dbReference type="PANTHER" id="PTHR13023">
    <property type="entry name" value="APYRASE"/>
    <property type="match status" value="1"/>
</dbReference>
<evidence type="ECO:0000256" key="3">
    <source>
        <dbReference type="ARBA" id="ARBA00022801"/>
    </source>
</evidence>
<evidence type="ECO:0000256" key="6">
    <source>
        <dbReference type="PIRSR" id="PIRSR609283-1"/>
    </source>
</evidence>
<protein>
    <recommendedName>
        <fullName evidence="11">Apyrase</fullName>
    </recommendedName>
</protein>
<accession>A0A016TPK2</accession>
<dbReference type="GO" id="GO:0004382">
    <property type="term" value="F:GDP phosphatase activity"/>
    <property type="evidence" value="ECO:0007669"/>
    <property type="project" value="TreeGrafter"/>
</dbReference>
<comment type="similarity">
    <text evidence="5">Belongs to the apyrase family.</text>
</comment>
<evidence type="ECO:0000256" key="8">
    <source>
        <dbReference type="SAM" id="Phobius"/>
    </source>
</evidence>
<organism evidence="9 10">
    <name type="scientific">Ancylostoma ceylanicum</name>
    <dbReference type="NCBI Taxonomy" id="53326"/>
    <lineage>
        <taxon>Eukaryota</taxon>
        <taxon>Metazoa</taxon>
        <taxon>Ecdysozoa</taxon>
        <taxon>Nematoda</taxon>
        <taxon>Chromadorea</taxon>
        <taxon>Rhabditida</taxon>
        <taxon>Rhabditina</taxon>
        <taxon>Rhabditomorpha</taxon>
        <taxon>Strongyloidea</taxon>
        <taxon>Ancylostomatidae</taxon>
        <taxon>Ancylostomatinae</taxon>
        <taxon>Ancylostoma</taxon>
    </lineage>
</organism>
<dbReference type="InterPro" id="IPR036258">
    <property type="entry name" value="Apyrase_sf"/>
</dbReference>
<dbReference type="EMBL" id="JARK01001424">
    <property type="protein sequence ID" value="EYC04398.1"/>
    <property type="molecule type" value="Genomic_DNA"/>
</dbReference>
<dbReference type="OrthoDB" id="25028at2759"/>
<dbReference type="Gene3D" id="2.120.10.100">
    <property type="entry name" value="Apyrase"/>
    <property type="match status" value="1"/>
</dbReference>
<evidence type="ECO:0000256" key="7">
    <source>
        <dbReference type="SAM" id="MobiDB-lite"/>
    </source>
</evidence>
<dbReference type="Pfam" id="PF06079">
    <property type="entry name" value="Apyrase"/>
    <property type="match status" value="1"/>
</dbReference>
<dbReference type="SUPFAM" id="SSF101887">
    <property type="entry name" value="Apyrase"/>
    <property type="match status" value="1"/>
</dbReference>
<keyword evidence="8" id="KW-1133">Transmembrane helix</keyword>
<feature type="transmembrane region" description="Helical" evidence="8">
    <location>
        <begin position="42"/>
        <end position="61"/>
    </location>
</feature>
<proteinExistence type="inferred from homology"/>
<evidence type="ECO:0000256" key="2">
    <source>
        <dbReference type="ARBA" id="ARBA00022723"/>
    </source>
</evidence>
<evidence type="ECO:0000313" key="10">
    <source>
        <dbReference type="Proteomes" id="UP000024635"/>
    </source>
</evidence>
<keyword evidence="10" id="KW-1185">Reference proteome</keyword>
<dbReference type="FunFam" id="2.120.10.100:FF:000001">
    <property type="entry name" value="Soluble calcium-activated nucleotidase 1"/>
    <property type="match status" value="1"/>
</dbReference>
<feature type="binding site" evidence="6">
    <location>
        <position position="340"/>
    </location>
    <ligand>
        <name>Ca(2+)</name>
        <dbReference type="ChEBI" id="CHEBI:29108"/>
    </ligand>
</feature>
<evidence type="ECO:0000256" key="1">
    <source>
        <dbReference type="ARBA" id="ARBA00001913"/>
    </source>
</evidence>
<keyword evidence="2 6" id="KW-0479">Metal-binding</keyword>
<keyword evidence="8" id="KW-0812">Transmembrane</keyword>
<dbReference type="InterPro" id="IPR009283">
    <property type="entry name" value="Apyrase"/>
</dbReference>
<sequence length="398" mass="45217">MLAEADNQSEHEEHLRLRPKTPRRGPAACLRPLVVHCTALKIPPLLHLIIIALLVLFLVIAQNEAWLITVIGGNRDKIIPRTTHKEKNPDGSKTYDFIVITDMDNESKVESEKWTWRAITRKGKLTFAADRKSAKVEWIKGSDQNITTGLNYKGRAMELSDLSEYDGHLLSPDDKTGLLYEIKNDKAIPWVFLNSGPGNTTKGMKVEWLTIKDNLLYAGGHGAEYRNEKGDVVSEDPMWIKTINRRGEVKSIDWRDVFSRMRTAAGYPAPGYLTHEAVQWSEKLQKWFFIPRKASLTPFVDSEDETKGTNLMIKADPDLQKFRVIRIGGKKVEHPDRGFSAFDFIPGFGDRYIAAIKSKEVDGSEPESYITVFNARGEVIMEDQKLDGNYKFEGIYFV</sequence>
<evidence type="ECO:0008006" key="11">
    <source>
        <dbReference type="Google" id="ProtNLM"/>
    </source>
</evidence>
<comment type="cofactor">
    <cofactor evidence="1 6">
        <name>Ca(2+)</name>
        <dbReference type="ChEBI" id="CHEBI:29108"/>
    </cofactor>
</comment>
<feature type="binding site" evidence="6">
    <location>
        <position position="160"/>
    </location>
    <ligand>
        <name>Ca(2+)</name>
        <dbReference type="ChEBI" id="CHEBI:29108"/>
    </ligand>
</feature>
<comment type="caution">
    <text evidence="9">The sequence shown here is derived from an EMBL/GenBank/DDBJ whole genome shotgun (WGS) entry which is preliminary data.</text>
</comment>
<dbReference type="GO" id="GO:0005509">
    <property type="term" value="F:calcium ion binding"/>
    <property type="evidence" value="ECO:0007669"/>
    <property type="project" value="InterPro"/>
</dbReference>
<feature type="region of interest" description="Disordered" evidence="7">
    <location>
        <begin position="1"/>
        <end position="22"/>
    </location>
</feature>
<dbReference type="STRING" id="53326.A0A016TPK2"/>
<dbReference type="GO" id="GO:0045134">
    <property type="term" value="F:UDP phosphatase activity"/>
    <property type="evidence" value="ECO:0007669"/>
    <property type="project" value="TreeGrafter"/>
</dbReference>
<dbReference type="GO" id="GO:0030166">
    <property type="term" value="P:proteoglycan biosynthetic process"/>
    <property type="evidence" value="ECO:0007669"/>
    <property type="project" value="TreeGrafter"/>
</dbReference>
<keyword evidence="4 6" id="KW-0106">Calcium</keyword>
<dbReference type="Proteomes" id="UP000024635">
    <property type="component" value="Unassembled WGS sequence"/>
</dbReference>
<evidence type="ECO:0000256" key="4">
    <source>
        <dbReference type="ARBA" id="ARBA00022837"/>
    </source>
</evidence>
<reference evidence="10" key="1">
    <citation type="journal article" date="2015" name="Nat. Genet.">
        <title>The genome and transcriptome of the zoonotic hookworm Ancylostoma ceylanicum identify infection-specific gene families.</title>
        <authorList>
            <person name="Schwarz E.M."/>
            <person name="Hu Y."/>
            <person name="Antoshechkin I."/>
            <person name="Miller M.M."/>
            <person name="Sternberg P.W."/>
            <person name="Aroian R.V."/>
        </authorList>
    </citation>
    <scope>NUCLEOTIDE SEQUENCE</scope>
    <source>
        <strain evidence="10">HY135</strain>
    </source>
</reference>
<feature type="binding site" evidence="6">
    <location>
        <position position="393"/>
    </location>
    <ligand>
        <name>Ca(2+)</name>
        <dbReference type="ChEBI" id="CHEBI:29108"/>
    </ligand>
</feature>
<name>A0A016TPK2_9BILA</name>
<keyword evidence="8" id="KW-0472">Membrane</keyword>
<evidence type="ECO:0000256" key="5">
    <source>
        <dbReference type="ARBA" id="ARBA00025738"/>
    </source>
</evidence>
<feature type="binding site" evidence="6">
    <location>
        <position position="276"/>
    </location>
    <ligand>
        <name>Ca(2+)</name>
        <dbReference type="ChEBI" id="CHEBI:29108"/>
    </ligand>
</feature>
<feature type="binding site" evidence="6">
    <location>
        <position position="161"/>
    </location>
    <ligand>
        <name>Ca(2+)</name>
        <dbReference type="ChEBI" id="CHEBI:29108"/>
    </ligand>
</feature>
<evidence type="ECO:0000313" key="9">
    <source>
        <dbReference type="EMBL" id="EYC04398.1"/>
    </source>
</evidence>
<feature type="binding site" evidence="6">
    <location>
        <position position="207"/>
    </location>
    <ligand>
        <name>Ca(2+)</name>
        <dbReference type="ChEBI" id="CHEBI:29108"/>
    </ligand>
</feature>
<dbReference type="PANTHER" id="PTHR13023:SF2">
    <property type="entry name" value="SOLUBLE CALCIUM-ACTIVATED NUCLEOTIDASE 1"/>
    <property type="match status" value="1"/>
</dbReference>